<protein>
    <submittedName>
        <fullName evidence="1">GD19367</fullName>
    </submittedName>
</protein>
<keyword evidence="2" id="KW-1185">Reference proteome</keyword>
<proteinExistence type="predicted"/>
<evidence type="ECO:0000313" key="1">
    <source>
        <dbReference type="EMBL" id="EDX12194.1"/>
    </source>
</evidence>
<gene>
    <name evidence="1" type="primary">Dsim\GD19367</name>
    <name evidence="1" type="ORF">Dsim_GD19367</name>
</gene>
<dbReference type="EMBL" id="CM000364">
    <property type="protein sequence ID" value="EDX12194.1"/>
    <property type="molecule type" value="Genomic_DNA"/>
</dbReference>
<organism evidence="1 2">
    <name type="scientific">Drosophila simulans</name>
    <name type="common">Fruit fly</name>
    <dbReference type="NCBI Taxonomy" id="7240"/>
    <lineage>
        <taxon>Eukaryota</taxon>
        <taxon>Metazoa</taxon>
        <taxon>Ecdysozoa</taxon>
        <taxon>Arthropoda</taxon>
        <taxon>Hexapoda</taxon>
        <taxon>Insecta</taxon>
        <taxon>Pterygota</taxon>
        <taxon>Neoptera</taxon>
        <taxon>Endopterygota</taxon>
        <taxon>Diptera</taxon>
        <taxon>Brachycera</taxon>
        <taxon>Muscomorpha</taxon>
        <taxon>Ephydroidea</taxon>
        <taxon>Drosophilidae</taxon>
        <taxon>Drosophila</taxon>
        <taxon>Sophophora</taxon>
    </lineage>
</organism>
<name>B4R1T5_DROSI</name>
<dbReference type="AlphaFoldDB" id="B4R1T5"/>
<accession>B4R1T5</accession>
<sequence>MSHVGKTPQIGEEWAWFMRSGCHLATAKRQAQPTVESAKSKDRWNVVAVKRWELKLRTTTDYGLNAPTCIMRQISLFISRTARELLKWRLTAKVGEAFASAFSDFSSPEDPSDLVGWRALIGKLAAMGR</sequence>
<reference evidence="1 2" key="1">
    <citation type="journal article" date="2007" name="Nature">
        <title>Evolution of genes and genomes on the Drosophila phylogeny.</title>
        <authorList>
            <consortium name="Drosophila 12 Genomes Consortium"/>
            <person name="Clark A.G."/>
            <person name="Eisen M.B."/>
            <person name="Smith D.R."/>
            <person name="Bergman C.M."/>
            <person name="Oliver B."/>
            <person name="Markow T.A."/>
            <person name="Kaufman T.C."/>
            <person name="Kellis M."/>
            <person name="Gelbart W."/>
            <person name="Iyer V.N."/>
            <person name="Pollard D.A."/>
            <person name="Sackton T.B."/>
            <person name="Larracuente A.M."/>
            <person name="Singh N.D."/>
            <person name="Abad J.P."/>
            <person name="Abt D.N."/>
            <person name="Adryan B."/>
            <person name="Aguade M."/>
            <person name="Akashi H."/>
            <person name="Anderson W.W."/>
            <person name="Aquadro C.F."/>
            <person name="Ardell D.H."/>
            <person name="Arguello R."/>
            <person name="Artieri C.G."/>
            <person name="Barbash D.A."/>
            <person name="Barker D."/>
            <person name="Barsanti P."/>
            <person name="Batterham P."/>
            <person name="Batzoglou S."/>
            <person name="Begun D."/>
            <person name="Bhutkar A."/>
            <person name="Blanco E."/>
            <person name="Bosak S.A."/>
            <person name="Bradley R.K."/>
            <person name="Brand A.D."/>
            <person name="Brent M.R."/>
            <person name="Brooks A.N."/>
            <person name="Brown R.H."/>
            <person name="Butlin R.K."/>
            <person name="Caggese C."/>
            <person name="Calvi B.R."/>
            <person name="Bernardo de Carvalho A."/>
            <person name="Caspi A."/>
            <person name="Castrezana S."/>
            <person name="Celniker S.E."/>
            <person name="Chang J.L."/>
            <person name="Chapple C."/>
            <person name="Chatterji S."/>
            <person name="Chinwalla A."/>
            <person name="Civetta A."/>
            <person name="Clifton S.W."/>
            <person name="Comeron J.M."/>
            <person name="Costello J.C."/>
            <person name="Coyne J.A."/>
            <person name="Daub J."/>
            <person name="David R.G."/>
            <person name="Delcher A.L."/>
            <person name="Delehaunty K."/>
            <person name="Do C.B."/>
            <person name="Ebling H."/>
            <person name="Edwards K."/>
            <person name="Eickbush T."/>
            <person name="Evans J.D."/>
            <person name="Filipski A."/>
            <person name="Findeiss S."/>
            <person name="Freyhult E."/>
            <person name="Fulton L."/>
            <person name="Fulton R."/>
            <person name="Garcia A.C."/>
            <person name="Gardiner A."/>
            <person name="Garfield D.A."/>
            <person name="Garvin B.E."/>
            <person name="Gibson G."/>
            <person name="Gilbert D."/>
            <person name="Gnerre S."/>
            <person name="Godfrey J."/>
            <person name="Good R."/>
            <person name="Gotea V."/>
            <person name="Gravely B."/>
            <person name="Greenberg A.J."/>
            <person name="Griffiths-Jones S."/>
            <person name="Gross S."/>
            <person name="Guigo R."/>
            <person name="Gustafson E.A."/>
            <person name="Haerty W."/>
            <person name="Hahn M.W."/>
            <person name="Halligan D.L."/>
            <person name="Halpern A.L."/>
            <person name="Halter G.M."/>
            <person name="Han M.V."/>
            <person name="Heger A."/>
            <person name="Hillier L."/>
            <person name="Hinrichs A.S."/>
            <person name="Holmes I."/>
            <person name="Hoskins R.A."/>
            <person name="Hubisz M.J."/>
            <person name="Hultmark D."/>
            <person name="Huntley M.A."/>
            <person name="Jaffe D.B."/>
            <person name="Jagadeeshan S."/>
            <person name="Jeck W.R."/>
            <person name="Johnson J."/>
            <person name="Jones C.D."/>
            <person name="Jordan W.C."/>
            <person name="Karpen G.H."/>
            <person name="Kataoka E."/>
            <person name="Keightley P.D."/>
            <person name="Kheradpour P."/>
            <person name="Kirkness E.F."/>
            <person name="Koerich L.B."/>
            <person name="Kristiansen K."/>
            <person name="Kudrna D."/>
            <person name="Kulathinal R.J."/>
            <person name="Kumar S."/>
            <person name="Kwok R."/>
            <person name="Lander E."/>
            <person name="Langley C.H."/>
            <person name="Lapoint R."/>
            <person name="Lazzaro B.P."/>
            <person name="Lee S.J."/>
            <person name="Levesque L."/>
            <person name="Li R."/>
            <person name="Lin C.F."/>
            <person name="Lin M.F."/>
            <person name="Lindblad-Toh K."/>
            <person name="Llopart A."/>
            <person name="Long M."/>
            <person name="Low L."/>
            <person name="Lozovsky E."/>
            <person name="Lu J."/>
            <person name="Luo M."/>
            <person name="Machado C.A."/>
            <person name="Makalowski W."/>
            <person name="Marzo M."/>
            <person name="Matsuda M."/>
            <person name="Matzkin L."/>
            <person name="McAllister B."/>
            <person name="McBride C.S."/>
            <person name="McKernan B."/>
            <person name="McKernan K."/>
            <person name="Mendez-Lago M."/>
            <person name="Minx P."/>
            <person name="Mollenhauer M.U."/>
            <person name="Montooth K."/>
            <person name="Mount S.M."/>
            <person name="Mu X."/>
            <person name="Myers E."/>
            <person name="Negre B."/>
            <person name="Newfeld S."/>
            <person name="Nielsen R."/>
            <person name="Noor M.A."/>
            <person name="O'Grady P."/>
            <person name="Pachter L."/>
            <person name="Papaceit M."/>
            <person name="Parisi M.J."/>
            <person name="Parisi M."/>
            <person name="Parts L."/>
            <person name="Pedersen J.S."/>
            <person name="Pesole G."/>
            <person name="Phillippy A.M."/>
            <person name="Ponting C.P."/>
            <person name="Pop M."/>
            <person name="Porcelli D."/>
            <person name="Powell J.R."/>
            <person name="Prohaska S."/>
            <person name="Pruitt K."/>
            <person name="Puig M."/>
            <person name="Quesneville H."/>
            <person name="Ram K.R."/>
            <person name="Rand D."/>
            <person name="Rasmussen M.D."/>
            <person name="Reed L.K."/>
            <person name="Reenan R."/>
            <person name="Reily A."/>
            <person name="Remington K.A."/>
            <person name="Rieger T.T."/>
            <person name="Ritchie M.G."/>
            <person name="Robin C."/>
            <person name="Rogers Y.H."/>
            <person name="Rohde C."/>
            <person name="Rozas J."/>
            <person name="Rubenfield M.J."/>
            <person name="Ruiz A."/>
            <person name="Russo S."/>
            <person name="Salzberg S.L."/>
            <person name="Sanchez-Gracia A."/>
            <person name="Saranga D.J."/>
            <person name="Sato H."/>
            <person name="Schaeffer S.W."/>
            <person name="Schatz M.C."/>
            <person name="Schlenke T."/>
            <person name="Schwartz R."/>
            <person name="Segarra C."/>
            <person name="Singh R.S."/>
            <person name="Sirot L."/>
            <person name="Sirota M."/>
            <person name="Sisneros N.B."/>
            <person name="Smith C.D."/>
            <person name="Smith T.F."/>
            <person name="Spieth J."/>
            <person name="Stage D.E."/>
            <person name="Stark A."/>
            <person name="Stephan W."/>
            <person name="Strausberg R.L."/>
            <person name="Strempel S."/>
            <person name="Sturgill D."/>
            <person name="Sutton G."/>
            <person name="Sutton G.G."/>
            <person name="Tao W."/>
            <person name="Teichmann S."/>
            <person name="Tobari Y.N."/>
            <person name="Tomimura Y."/>
            <person name="Tsolas J.M."/>
            <person name="Valente V.L."/>
            <person name="Venter E."/>
            <person name="Venter J.C."/>
            <person name="Vicario S."/>
            <person name="Vieira F.G."/>
            <person name="Vilella A.J."/>
            <person name="Villasante A."/>
            <person name="Walenz B."/>
            <person name="Wang J."/>
            <person name="Wasserman M."/>
            <person name="Watts T."/>
            <person name="Wilson D."/>
            <person name="Wilson R.K."/>
            <person name="Wing R.A."/>
            <person name="Wolfner M.F."/>
            <person name="Wong A."/>
            <person name="Wong G.K."/>
            <person name="Wu C.I."/>
            <person name="Wu G."/>
            <person name="Yamamoto D."/>
            <person name="Yang H.P."/>
            <person name="Yang S.P."/>
            <person name="Yorke J.A."/>
            <person name="Yoshida K."/>
            <person name="Zdobnov E."/>
            <person name="Zhang P."/>
            <person name="Zhang Y."/>
            <person name="Zimin A.V."/>
            <person name="Baldwin J."/>
            <person name="Abdouelleil A."/>
            <person name="Abdulkadir J."/>
            <person name="Abebe A."/>
            <person name="Abera B."/>
            <person name="Abreu J."/>
            <person name="Acer S.C."/>
            <person name="Aftuck L."/>
            <person name="Alexander A."/>
            <person name="An P."/>
            <person name="Anderson E."/>
            <person name="Anderson S."/>
            <person name="Arachi H."/>
            <person name="Azer M."/>
            <person name="Bachantsang P."/>
            <person name="Barry A."/>
            <person name="Bayul T."/>
            <person name="Berlin A."/>
            <person name="Bessette D."/>
            <person name="Bloom T."/>
            <person name="Blye J."/>
            <person name="Boguslavskiy L."/>
            <person name="Bonnet C."/>
            <person name="Boukhgalter B."/>
            <person name="Bourzgui I."/>
            <person name="Brown A."/>
            <person name="Cahill P."/>
            <person name="Channer S."/>
            <person name="Cheshatsang Y."/>
            <person name="Chuda L."/>
            <person name="Citroen M."/>
            <person name="Collymore A."/>
            <person name="Cooke P."/>
            <person name="Costello M."/>
            <person name="D'Aco K."/>
            <person name="Daza R."/>
            <person name="De Haan G."/>
            <person name="DeGray S."/>
            <person name="DeMaso C."/>
            <person name="Dhargay N."/>
            <person name="Dooley K."/>
            <person name="Dooley E."/>
            <person name="Doricent M."/>
            <person name="Dorje P."/>
            <person name="Dorjee K."/>
            <person name="Dupes A."/>
            <person name="Elong R."/>
            <person name="Falk J."/>
            <person name="Farina A."/>
            <person name="Faro S."/>
            <person name="Ferguson D."/>
            <person name="Fisher S."/>
            <person name="Foley C.D."/>
            <person name="Franke A."/>
            <person name="Friedrich D."/>
            <person name="Gadbois L."/>
            <person name="Gearin G."/>
            <person name="Gearin C.R."/>
            <person name="Giannoukos G."/>
            <person name="Goode T."/>
            <person name="Graham J."/>
            <person name="Grandbois E."/>
            <person name="Grewal S."/>
            <person name="Gyaltsen K."/>
            <person name="Hafez N."/>
            <person name="Hagos B."/>
            <person name="Hall J."/>
            <person name="Henson C."/>
            <person name="Hollinger A."/>
            <person name="Honan T."/>
            <person name="Huard M.D."/>
            <person name="Hughes L."/>
            <person name="Hurhula B."/>
            <person name="Husby M.E."/>
            <person name="Kamat A."/>
            <person name="Kanga B."/>
            <person name="Kashin S."/>
            <person name="Khazanovich D."/>
            <person name="Kisner P."/>
            <person name="Lance K."/>
            <person name="Lara M."/>
            <person name="Lee W."/>
            <person name="Lennon N."/>
            <person name="Letendre F."/>
            <person name="LeVine R."/>
            <person name="Lipovsky A."/>
            <person name="Liu X."/>
            <person name="Liu J."/>
            <person name="Liu S."/>
            <person name="Lokyitsang T."/>
            <person name="Lokyitsang Y."/>
            <person name="Lubonja R."/>
            <person name="Lui A."/>
            <person name="MacDonald P."/>
            <person name="Magnisalis V."/>
            <person name="Maru K."/>
            <person name="Matthews C."/>
            <person name="McCusker W."/>
            <person name="McDonough S."/>
            <person name="Mehta T."/>
            <person name="Meldrim J."/>
            <person name="Meneus L."/>
            <person name="Mihai O."/>
            <person name="Mihalev A."/>
            <person name="Mihova T."/>
            <person name="Mittelman R."/>
            <person name="Mlenga V."/>
            <person name="Montmayeur A."/>
            <person name="Mulrain L."/>
            <person name="Navidi A."/>
            <person name="Naylor J."/>
            <person name="Negash T."/>
            <person name="Nguyen T."/>
            <person name="Nguyen N."/>
            <person name="Nicol R."/>
            <person name="Norbu C."/>
            <person name="Norbu N."/>
            <person name="Novod N."/>
            <person name="O'Neill B."/>
            <person name="Osman S."/>
            <person name="Markiewicz E."/>
            <person name="Oyono O.L."/>
            <person name="Patti C."/>
            <person name="Phunkhang P."/>
            <person name="Pierre F."/>
            <person name="Priest M."/>
            <person name="Raghuraman S."/>
            <person name="Rege F."/>
            <person name="Reyes R."/>
            <person name="Rise C."/>
            <person name="Rogov P."/>
            <person name="Ross K."/>
            <person name="Ryan E."/>
            <person name="Settipalli S."/>
            <person name="Shea T."/>
            <person name="Sherpa N."/>
            <person name="Shi L."/>
            <person name="Shih D."/>
            <person name="Sparrow T."/>
            <person name="Spaulding J."/>
            <person name="Stalker J."/>
            <person name="Stange-Thomann N."/>
            <person name="Stavropoulos S."/>
            <person name="Stone C."/>
            <person name="Strader C."/>
            <person name="Tesfaye S."/>
            <person name="Thomson T."/>
            <person name="Thoulutsang Y."/>
            <person name="Thoulutsang D."/>
            <person name="Topham K."/>
            <person name="Topping I."/>
            <person name="Tsamla T."/>
            <person name="Vassiliev H."/>
            <person name="Vo A."/>
            <person name="Wangchuk T."/>
            <person name="Wangdi T."/>
            <person name="Weiand M."/>
            <person name="Wilkinson J."/>
            <person name="Wilson A."/>
            <person name="Yadav S."/>
            <person name="Young G."/>
            <person name="Yu Q."/>
            <person name="Zembek L."/>
            <person name="Zhong D."/>
            <person name="Zimmer A."/>
            <person name="Zwirko Z."/>
            <person name="Jaffe D.B."/>
            <person name="Alvarez P."/>
            <person name="Brockman W."/>
            <person name="Butler J."/>
            <person name="Chin C."/>
            <person name="Gnerre S."/>
            <person name="Grabherr M."/>
            <person name="Kleber M."/>
            <person name="Mauceli E."/>
            <person name="MacCallum I."/>
        </authorList>
    </citation>
    <scope>NUCLEOTIDE SEQUENCE [LARGE SCALE GENOMIC DNA]</scope>
    <source>
        <strain evidence="2">white501</strain>
    </source>
</reference>
<evidence type="ECO:0000313" key="2">
    <source>
        <dbReference type="Proteomes" id="UP000000304"/>
    </source>
</evidence>
<dbReference type="OMA" id="GEEWAWF"/>
<dbReference type="HOGENOM" id="CLU_1951043_0_0_1"/>
<dbReference type="Proteomes" id="UP000000304">
    <property type="component" value="Chromosome 3R"/>
</dbReference>